<reference evidence="6 7" key="1">
    <citation type="journal article" date="2020" name="Genes (Basel)">
        <title>Genomic Comparison of Insect Gut Symbionts from Divergent Burkholderia Subclades.</title>
        <authorList>
            <person name="Takeshita K."/>
            <person name="Kikuchi Y."/>
        </authorList>
    </citation>
    <scope>NUCLEOTIDE SEQUENCE [LARGE SCALE GENOMIC DNA]</scope>
    <source>
        <strain evidence="6 7">PGU16</strain>
    </source>
</reference>
<dbReference type="SUPFAM" id="SSF69255">
    <property type="entry name" value="gp5 N-terminal domain-like"/>
    <property type="match status" value="1"/>
</dbReference>
<comment type="similarity">
    <text evidence="1">Belongs to the VgrG protein family.</text>
</comment>
<dbReference type="SUPFAM" id="SSF69279">
    <property type="entry name" value="Phage tail proteins"/>
    <property type="match status" value="2"/>
</dbReference>
<organism evidence="6 7">
    <name type="scientific">Paraburkholderia largidicola</name>
    <dbReference type="NCBI Taxonomy" id="3014751"/>
    <lineage>
        <taxon>Bacteria</taxon>
        <taxon>Pseudomonadati</taxon>
        <taxon>Pseudomonadota</taxon>
        <taxon>Betaproteobacteria</taxon>
        <taxon>Burkholderiales</taxon>
        <taxon>Burkholderiaceae</taxon>
        <taxon>Paraburkholderia</taxon>
    </lineage>
</organism>
<feature type="region of interest" description="Disordered" evidence="2">
    <location>
        <begin position="966"/>
        <end position="995"/>
    </location>
</feature>
<dbReference type="AlphaFoldDB" id="A0A7I8BU92"/>
<dbReference type="Proteomes" id="UP000510888">
    <property type="component" value="Chromosome 2"/>
</dbReference>
<sequence length="1186" mass="130653">MFKPLQTRTLSVRCDAFPTWGNDEVLAPVRLRGTEALGKLFRYELDLMTIDSPTLRVYEARKMIRPDELAGAVIDMIIEFEGKGTFIPGMPGHSGACNIGAGTRTISGLITSVQITGSDDRHMYYRFIVRPSLWLTKKAVENRIFQNSNVVEITEDVLADYNIVVEQRLAAPGFRGGYPVRDYVRQFWCSDFEFLTMLWREWGIYYFYDGSKLVLCDSPGSHRTHDDMCDEVRYHAPDGARIDEEHIHRLEVSRRITTGQVDLVDYDYTQSRAIFTGESYNNSGPSEQARHYQWGDYSQPLAGAQGLSSELSDYETEANNLANVRLDAMRCRRQRLKGTGNLRGLSTGKTFWLIDHPEQSVNADYLVVSTTIDIRNSGLEAQRTGGESAYQCVTDFVLQPANTFFRNRLKKKPRAHAETAVVTSHDDRAVWPDAYARVKAHFVWDRRNEADLNSSCWLRVASPWQGNGYGFIAIPRIGDEVTVSYHEGDPDKPFVSASKVNQFNQPPWKLPDNLALTGLRSRDLEGGNANHVLTDDTPGKLQVQIASDHAQSRLVLGYNTRIDGRKGRSDPRGEGFELATEKVGVVRANTGMLVTTEARSGAGAPAKDMGETVARLTNAQTLHDDLATVAQQNEAQQPGSEQSDVTRAIGTQNNAISGDTASGEEFPEFTRPDMVLSSAAGVAVTARCGVHVAANDDVAVTAGRNVALAAARSLYASVRDTVSMCVMRGPMKLVSAMDRISIVARNSLIELRAREKVSIGSLDTVEVLASNKLVWNAGGTQVVIDSSGFTVYTGGKVMFHSADVKQENPLSVPAGLAPLAPHPIELSCSALQANEFNGATTDSSSRPVAQQGEAGAHLSMQPLASGQSGALSQANNGQSGSMFEPDHSCTWKLRDIQQKNFYRAMETVDYRGVFQDGTPYNGGAIVRGGGGGTFDMYFEASTHTITATVRILVHAKVVQVVNAQTGEPEKNADGSIKTVPYHTSKDQPPGTPGRRIVDRPFSEVGSFNSMKGDIEAVLNQDGYKLAVSNCPRRDQCSCKFPVFFRVEFVSPDSRDAHHAEINLYPTAERADSANWGEKGVSVRSGVVTNLPVDHVKAHEVGHLLSFPDEYYDQGGSVHKDYVKPDQTINLSLAQNNPNKDTWQGTTRDNLMGRGMFNQTSVTPPHYIYRIRDWFQQKVGRQWSVTK</sequence>
<proteinExistence type="inferred from homology"/>
<dbReference type="Pfam" id="PF10106">
    <property type="entry name" value="DUF2345"/>
    <property type="match status" value="1"/>
</dbReference>
<evidence type="ECO:0000313" key="7">
    <source>
        <dbReference type="Proteomes" id="UP000510888"/>
    </source>
</evidence>
<dbReference type="KEGG" id="plad:PPGU16_54530"/>
<keyword evidence="7" id="KW-1185">Reference proteome</keyword>
<dbReference type="InterPro" id="IPR037026">
    <property type="entry name" value="Vgr_OB-fold_dom_sf"/>
</dbReference>
<feature type="domain" description="Putative type VI secretion system Rhs element associated Vgr" evidence="5">
    <location>
        <begin position="523"/>
        <end position="630"/>
    </location>
</feature>
<dbReference type="InterPro" id="IPR018769">
    <property type="entry name" value="VgrG2_DUF2345"/>
</dbReference>
<evidence type="ECO:0000313" key="6">
    <source>
        <dbReference type="EMBL" id="BCF92386.1"/>
    </source>
</evidence>
<dbReference type="Gene3D" id="3.55.50.10">
    <property type="entry name" value="Baseplate protein-like domains"/>
    <property type="match status" value="1"/>
</dbReference>
<dbReference type="InterPro" id="IPR028244">
    <property type="entry name" value="T6SS_Rhs_Vgr_dom"/>
</dbReference>
<dbReference type="EMBL" id="AP023175">
    <property type="protein sequence ID" value="BCF92386.1"/>
    <property type="molecule type" value="Genomic_DNA"/>
</dbReference>
<dbReference type="InterPro" id="IPR006531">
    <property type="entry name" value="Gp5/Vgr_OB"/>
</dbReference>
<evidence type="ECO:0008006" key="8">
    <source>
        <dbReference type="Google" id="ProtNLM"/>
    </source>
</evidence>
<dbReference type="SUPFAM" id="SSF69349">
    <property type="entry name" value="Phage fibre proteins"/>
    <property type="match status" value="1"/>
</dbReference>
<feature type="domain" description="DUF2345" evidence="4">
    <location>
        <begin position="663"/>
        <end position="809"/>
    </location>
</feature>
<dbReference type="Pfam" id="PF04717">
    <property type="entry name" value="Phage_base_V"/>
    <property type="match status" value="1"/>
</dbReference>
<accession>A0A7I8BU92</accession>
<gene>
    <name evidence="6" type="ORF">PPGU16_54530</name>
</gene>
<evidence type="ECO:0000259" key="5">
    <source>
        <dbReference type="Pfam" id="PF13296"/>
    </source>
</evidence>
<dbReference type="Gene3D" id="2.40.50.230">
    <property type="entry name" value="Gp5 N-terminal domain"/>
    <property type="match status" value="1"/>
</dbReference>
<evidence type="ECO:0000256" key="1">
    <source>
        <dbReference type="ARBA" id="ARBA00005558"/>
    </source>
</evidence>
<name>A0A7I8BU92_9BURK</name>
<feature type="domain" description="Gp5/Type VI secretion system Vgr protein OB-fold" evidence="3">
    <location>
        <begin position="420"/>
        <end position="497"/>
    </location>
</feature>
<feature type="compositionally biased region" description="Polar residues" evidence="2">
    <location>
        <begin position="865"/>
        <end position="881"/>
    </location>
</feature>
<protein>
    <recommendedName>
        <fullName evidence="8">Type IV secretion protein Rhs</fullName>
    </recommendedName>
</protein>
<dbReference type="Gene3D" id="4.10.220.110">
    <property type="match status" value="1"/>
</dbReference>
<dbReference type="NCBIfam" id="TIGR03361">
    <property type="entry name" value="VI_Rhs_Vgr"/>
    <property type="match status" value="1"/>
</dbReference>
<evidence type="ECO:0000259" key="4">
    <source>
        <dbReference type="Pfam" id="PF10106"/>
    </source>
</evidence>
<dbReference type="Pfam" id="PF13296">
    <property type="entry name" value="T6SS_Vgr"/>
    <property type="match status" value="1"/>
</dbReference>
<evidence type="ECO:0000256" key="2">
    <source>
        <dbReference type="SAM" id="MobiDB-lite"/>
    </source>
</evidence>
<dbReference type="NCBIfam" id="TIGR01646">
    <property type="entry name" value="vgr_GE"/>
    <property type="match status" value="1"/>
</dbReference>
<dbReference type="InterPro" id="IPR017847">
    <property type="entry name" value="T6SS_RhsGE_Vgr_subset"/>
</dbReference>
<dbReference type="RefSeq" id="WP_180723544.1">
    <property type="nucleotide sequence ID" value="NZ_AP023175.1"/>
</dbReference>
<dbReference type="Gene3D" id="2.30.110.50">
    <property type="match status" value="1"/>
</dbReference>
<dbReference type="Pfam" id="PF05954">
    <property type="entry name" value="Phage_GPD"/>
    <property type="match status" value="1"/>
</dbReference>
<dbReference type="InterPro" id="IPR006533">
    <property type="entry name" value="T6SS_Vgr_RhsGE"/>
</dbReference>
<feature type="region of interest" description="Disordered" evidence="2">
    <location>
        <begin position="865"/>
        <end position="884"/>
    </location>
</feature>
<evidence type="ECO:0000259" key="3">
    <source>
        <dbReference type="Pfam" id="PF04717"/>
    </source>
</evidence>